<evidence type="ECO:0000313" key="3">
    <source>
        <dbReference type="Proteomes" id="UP000887567"/>
    </source>
</evidence>
<keyword evidence="3" id="KW-1185">Reference proteome</keyword>
<dbReference type="Proteomes" id="UP000887567">
    <property type="component" value="Unplaced"/>
</dbReference>
<organism evidence="2 3">
    <name type="scientific">Exaiptasia diaphana</name>
    <name type="common">Tropical sea anemone</name>
    <name type="synonym">Aiptasia pulchella</name>
    <dbReference type="NCBI Taxonomy" id="2652724"/>
    <lineage>
        <taxon>Eukaryota</taxon>
        <taxon>Metazoa</taxon>
        <taxon>Cnidaria</taxon>
        <taxon>Anthozoa</taxon>
        <taxon>Hexacorallia</taxon>
        <taxon>Actiniaria</taxon>
        <taxon>Aiptasiidae</taxon>
        <taxon>Exaiptasia</taxon>
    </lineage>
</organism>
<dbReference type="InterPro" id="IPR036291">
    <property type="entry name" value="NAD(P)-bd_dom_sf"/>
</dbReference>
<name>A0A913XPU7_EXADI</name>
<dbReference type="GeneID" id="110245803"/>
<evidence type="ECO:0000313" key="2">
    <source>
        <dbReference type="EnsemblMetazoa" id="XP_020907758.1"/>
    </source>
</evidence>
<dbReference type="Gene3D" id="3.90.25.10">
    <property type="entry name" value="UDP-galactose 4-epimerase, domain 1"/>
    <property type="match status" value="1"/>
</dbReference>
<dbReference type="KEGG" id="epa:110245803"/>
<protein>
    <recommendedName>
        <fullName evidence="1">NAD-dependent epimerase/dehydratase domain-containing protein</fullName>
    </recommendedName>
</protein>
<dbReference type="AlphaFoldDB" id="A0A913XPU7"/>
<feature type="domain" description="NAD-dependent epimerase/dehydratase" evidence="1">
    <location>
        <begin position="2"/>
        <end position="85"/>
    </location>
</feature>
<reference evidence="2" key="1">
    <citation type="submission" date="2022-11" db="UniProtKB">
        <authorList>
            <consortium name="EnsemblMetazoa"/>
        </authorList>
    </citation>
    <scope>IDENTIFICATION</scope>
</reference>
<dbReference type="EnsemblMetazoa" id="XM_021052099.1">
    <property type="protein sequence ID" value="XP_020907758.1"/>
    <property type="gene ID" value="LOC110245803"/>
</dbReference>
<proteinExistence type="predicted"/>
<sequence>MELVVRSYHRTYWDQLPAIGITRCANVFGYGDVNQRRVIPLFVTKALREREIELKYRKNGRQFIHMADAISGYVLAASGLNEGGQQEKKGLKKPEGTSPFTPTFHFAIEEYGVAGEPFIRMQELAERVAALLDSKVKESPDCRDYAENENKIQALSCKQTRAALGWQVRRTLDTEIRHLATWYGADLERHDLETLISRDIDDIVTALASAQENPA</sequence>
<evidence type="ECO:0000259" key="1">
    <source>
        <dbReference type="Pfam" id="PF01370"/>
    </source>
</evidence>
<dbReference type="RefSeq" id="XP_020907758.1">
    <property type="nucleotide sequence ID" value="XM_021052099.1"/>
</dbReference>
<accession>A0A913XPU7</accession>
<dbReference type="Pfam" id="PF01370">
    <property type="entry name" value="Epimerase"/>
    <property type="match status" value="1"/>
</dbReference>
<dbReference type="SUPFAM" id="SSF51735">
    <property type="entry name" value="NAD(P)-binding Rossmann-fold domains"/>
    <property type="match status" value="1"/>
</dbReference>
<dbReference type="InterPro" id="IPR001509">
    <property type="entry name" value="Epimerase_deHydtase"/>
</dbReference>